<dbReference type="Proteomes" id="UP000215931">
    <property type="component" value="Unassembled WGS sequence"/>
</dbReference>
<gene>
    <name evidence="1" type="ORF">CIT31_01400</name>
</gene>
<reference evidence="1 2" key="1">
    <citation type="submission" date="2017-08" db="EMBL/GenBank/DDBJ databases">
        <title>Mesorhizobium wenxinae sp. nov., a novel rhizobial species isolated from root nodules of chickpea (Cicer arietinum L.).</title>
        <authorList>
            <person name="Zhang J."/>
        </authorList>
    </citation>
    <scope>NUCLEOTIDE SEQUENCE [LARGE SCALE GENOMIC DNA]</scope>
    <source>
        <strain evidence="2">WYCCWR 10019</strain>
    </source>
</reference>
<dbReference type="AlphaFoldDB" id="A0A271KP07"/>
<dbReference type="EMBL" id="NPKH01000001">
    <property type="protein sequence ID" value="PAP97523.1"/>
    <property type="molecule type" value="Genomic_DNA"/>
</dbReference>
<keyword evidence="2" id="KW-1185">Reference proteome</keyword>
<sequence length="77" mass="8407">MQRVSWILWQSARAQPHRVDTVESGSKMMRYDRDKAGARAHCGTGGQHFALARTPDILGQIKVMHPGGNCSTGNADS</sequence>
<evidence type="ECO:0000313" key="1">
    <source>
        <dbReference type="EMBL" id="PAP97523.1"/>
    </source>
</evidence>
<comment type="caution">
    <text evidence="1">The sequence shown here is derived from an EMBL/GenBank/DDBJ whole genome shotgun (WGS) entry which is preliminary data.</text>
</comment>
<organism evidence="1 2">
    <name type="scientific">Mesorhizobium wenxiniae</name>
    <dbReference type="NCBI Taxonomy" id="2014805"/>
    <lineage>
        <taxon>Bacteria</taxon>
        <taxon>Pseudomonadati</taxon>
        <taxon>Pseudomonadota</taxon>
        <taxon>Alphaproteobacteria</taxon>
        <taxon>Hyphomicrobiales</taxon>
        <taxon>Phyllobacteriaceae</taxon>
        <taxon>Mesorhizobium</taxon>
    </lineage>
</organism>
<evidence type="ECO:0000313" key="2">
    <source>
        <dbReference type="Proteomes" id="UP000215931"/>
    </source>
</evidence>
<name>A0A271KP07_9HYPH</name>
<protein>
    <submittedName>
        <fullName evidence="1">Uncharacterized protein</fullName>
    </submittedName>
</protein>
<accession>A0A271KP07</accession>
<proteinExistence type="predicted"/>